<gene>
    <name evidence="1" type="ORF">D515_03201</name>
</gene>
<proteinExistence type="predicted"/>
<comment type="caution">
    <text evidence="1">The sequence shown here is derived from an EMBL/GenBank/DDBJ whole genome shotgun (WGS) entry which is preliminary data.</text>
</comment>
<accession>R1GPE1</accession>
<dbReference type="AlphaFoldDB" id="R1GPE1"/>
<evidence type="ECO:0000313" key="1">
    <source>
        <dbReference type="EMBL" id="EOD78078.1"/>
    </source>
</evidence>
<dbReference type="EMBL" id="ANFM02000036">
    <property type="protein sequence ID" value="EOD78078.1"/>
    <property type="molecule type" value="Genomic_DNA"/>
</dbReference>
<keyword evidence="2" id="KW-1185">Reference proteome</keyword>
<protein>
    <submittedName>
        <fullName evidence="1">Uncharacterized protein</fullName>
    </submittedName>
</protein>
<dbReference type="Proteomes" id="UP000011223">
    <property type="component" value="Unassembled WGS sequence"/>
</dbReference>
<evidence type="ECO:0000313" key="2">
    <source>
        <dbReference type="Proteomes" id="UP000011223"/>
    </source>
</evidence>
<reference evidence="1 2" key="1">
    <citation type="journal article" date="2014" name="PLoS ONE">
        <title>Grimontia indica AK16(T), sp. nov., Isolated from a Seawater Sample Reports the Presence of Pathogenic Genes Similar to Vibrio Genus.</title>
        <authorList>
            <person name="Singh A."/>
            <person name="Vaidya B."/>
            <person name="Khatri I."/>
            <person name="Srinivas T.N."/>
            <person name="Subramanian S."/>
            <person name="Korpole S."/>
            <person name="Pinnaka A.K."/>
        </authorList>
    </citation>
    <scope>NUCLEOTIDE SEQUENCE [LARGE SCALE GENOMIC DNA]</scope>
    <source>
        <strain evidence="1 2">AK16</strain>
    </source>
</reference>
<organism evidence="1 2">
    <name type="scientific">Grimontia indica</name>
    <dbReference type="NCBI Taxonomy" id="1056512"/>
    <lineage>
        <taxon>Bacteria</taxon>
        <taxon>Pseudomonadati</taxon>
        <taxon>Pseudomonadota</taxon>
        <taxon>Gammaproteobacteria</taxon>
        <taxon>Vibrionales</taxon>
        <taxon>Vibrionaceae</taxon>
        <taxon>Grimontia</taxon>
    </lineage>
</organism>
<name>R1GPE1_9GAMM</name>
<sequence length="38" mass="4226">MKLTQPLQVGRAKHDLIAEALLCPTRESHPDTTNVVKN</sequence>